<feature type="region of interest" description="Disordered" evidence="1">
    <location>
        <begin position="562"/>
        <end position="585"/>
    </location>
</feature>
<proteinExistence type="predicted"/>
<protein>
    <submittedName>
        <fullName evidence="3">Uncharacterized protein C3orf20</fullName>
    </submittedName>
</protein>
<feature type="compositionally biased region" description="Polar residues" evidence="1">
    <location>
        <begin position="244"/>
        <end position="254"/>
    </location>
</feature>
<dbReference type="AlphaFoldDB" id="A0A210R3G3"/>
<evidence type="ECO:0000313" key="4">
    <source>
        <dbReference type="Proteomes" id="UP000242188"/>
    </source>
</evidence>
<dbReference type="PANTHER" id="PTHR23093:SF16">
    <property type="entry name" value="FAM194 C-TERMINAL DOMAIN-CONTAINING PROTEIN"/>
    <property type="match status" value="1"/>
</dbReference>
<dbReference type="EMBL" id="NEDP02000660">
    <property type="protein sequence ID" value="OWF55454.1"/>
    <property type="molecule type" value="Genomic_DNA"/>
</dbReference>
<dbReference type="Proteomes" id="UP000242188">
    <property type="component" value="Unassembled WGS sequence"/>
</dbReference>
<keyword evidence="4" id="KW-1185">Reference proteome</keyword>
<feature type="compositionally biased region" description="Polar residues" evidence="1">
    <location>
        <begin position="270"/>
        <end position="280"/>
    </location>
</feature>
<comment type="caution">
    <text evidence="3">The sequence shown here is derived from an EMBL/GenBank/DDBJ whole genome shotgun (WGS) entry which is preliminary data.</text>
</comment>
<feature type="region of interest" description="Disordered" evidence="1">
    <location>
        <begin position="227"/>
        <end position="280"/>
    </location>
</feature>
<accession>A0A210R3G3</accession>
<gene>
    <name evidence="3" type="ORF">KP79_PYT11898</name>
</gene>
<dbReference type="InterPro" id="IPR029281">
    <property type="entry name" value="FAM194_C"/>
</dbReference>
<feature type="compositionally biased region" description="Basic and acidic residues" evidence="1">
    <location>
        <begin position="227"/>
        <end position="243"/>
    </location>
</feature>
<evidence type="ECO:0000313" key="3">
    <source>
        <dbReference type="EMBL" id="OWF55454.1"/>
    </source>
</evidence>
<sequence length="1047" mass="117253">MGGDATGKMAAERSKFFFYDQSDQQAPGRRYRKMPEDLPESLKYARLNPKVAAYLASKEREAQKQAEQDPFGDGLGKKSLLPHINSAVTHIKNHLDSSLSNDEGSQKFLFEDTKASSGNILQQLSRYLYFYDDISSHIPRGLEYQLMAQWKDLTNDVIFIPREWQTAEGRDQYLVSLREVQSDEDSVELGTDVPIKVTGRSSVDKLEGKSKTKRCSTSNKNAIPEIIKDEVDGGDKPIKRSDSRMSNMSVSQNRNRLESKTGRASRDQLRSTVTGTNQPVPYGTTISVSMVSCETKGWIVNKGRQDEIDKNTILEYCIQILQETMKATKEQRIKDIDNGYDREVQVRFYGDAKKEAMLKYRRSPLKTAVKPIYKGGKPRIPPVFDERHEGKDLLQATHLDGSSVVYYPSGYKAVVYTAAGFGRPGHYLLAYDDGPESKMLACFTPSGKGVCYGENGVIRVLVTEKGGHEALDDGSILRKWKWPTTQMKTFTPVTFQMNHSLLFRCSGQQVMSMIFNCTKEVARFSLSATPGAVESKPGDENEQLLTASFPFSSRAAKDLMRLFAPKPSRKNKNQKKKHHGRSHHPEIQKLLEFSLQYDAENDKDLAKLQRKAKGLVEEWMEHYRLAVGLTSPFLSTMIEYPEYSTRKRNIKSAQLADNGQLSRRANMELVSPVHSRVPSAPLVKARSRSAKSLVDEFEVMESRKKSAAPSNVKFEDDTTDAGGDVSPTAIAMFERLAHSAGKHSSRGIRTPVSSAPLSRQYTIATTNPNAELLSMMKSPCPVAIRQAMLGLERPLCRCSRHIIPQIMDLEYDTFIQTEVPDTQIVVIEVISSIFPYSTAAEKMVEEIYTSCNRNRTKPCVQCRGDMFRLLQYDITTAAEGSDHTQPLLLTRHNVVPGMFLMYLNGKLLFCDHIFNGYGNARKDFRKQIMKSRVQAMQGYSLPRDFRFSPTRGRSGMRSAWGGEIGGTGVDKFGHPGTGTSLDSALVPIKRPGSSSADSGKDMLDQVKKLESTRVITMSLSPGGFHHTNIDVRRHLSAPGRRMQGTVT</sequence>
<feature type="domain" description="FAM194 C-terminal" evidence="2">
    <location>
        <begin position="392"/>
        <end position="535"/>
    </location>
</feature>
<organism evidence="3 4">
    <name type="scientific">Mizuhopecten yessoensis</name>
    <name type="common">Japanese scallop</name>
    <name type="synonym">Patinopecten yessoensis</name>
    <dbReference type="NCBI Taxonomy" id="6573"/>
    <lineage>
        <taxon>Eukaryota</taxon>
        <taxon>Metazoa</taxon>
        <taxon>Spiralia</taxon>
        <taxon>Lophotrochozoa</taxon>
        <taxon>Mollusca</taxon>
        <taxon>Bivalvia</taxon>
        <taxon>Autobranchia</taxon>
        <taxon>Pteriomorphia</taxon>
        <taxon>Pectinida</taxon>
        <taxon>Pectinoidea</taxon>
        <taxon>Pectinidae</taxon>
        <taxon>Mizuhopecten</taxon>
    </lineage>
</organism>
<name>A0A210R3G3_MIZYE</name>
<dbReference type="STRING" id="6573.A0A210R3G3"/>
<evidence type="ECO:0000256" key="1">
    <source>
        <dbReference type="SAM" id="MobiDB-lite"/>
    </source>
</evidence>
<evidence type="ECO:0000259" key="2">
    <source>
        <dbReference type="Pfam" id="PF14977"/>
    </source>
</evidence>
<feature type="compositionally biased region" description="Basic residues" evidence="1">
    <location>
        <begin position="567"/>
        <end position="582"/>
    </location>
</feature>
<feature type="compositionally biased region" description="Basic and acidic residues" evidence="1">
    <location>
        <begin position="255"/>
        <end position="269"/>
    </location>
</feature>
<dbReference type="OrthoDB" id="6351677at2759"/>
<dbReference type="PANTHER" id="PTHR23093">
    <property type="entry name" value="SIMILAR TO CHROMOSOME 3 OPEN READING FRAME 20"/>
    <property type="match status" value="1"/>
</dbReference>
<reference evidence="3 4" key="1">
    <citation type="journal article" date="2017" name="Nat. Ecol. Evol.">
        <title>Scallop genome provides insights into evolution of bilaterian karyotype and development.</title>
        <authorList>
            <person name="Wang S."/>
            <person name="Zhang J."/>
            <person name="Jiao W."/>
            <person name="Li J."/>
            <person name="Xun X."/>
            <person name="Sun Y."/>
            <person name="Guo X."/>
            <person name="Huan P."/>
            <person name="Dong B."/>
            <person name="Zhang L."/>
            <person name="Hu X."/>
            <person name="Sun X."/>
            <person name="Wang J."/>
            <person name="Zhao C."/>
            <person name="Wang Y."/>
            <person name="Wang D."/>
            <person name="Huang X."/>
            <person name="Wang R."/>
            <person name="Lv J."/>
            <person name="Li Y."/>
            <person name="Zhang Z."/>
            <person name="Liu B."/>
            <person name="Lu W."/>
            <person name="Hui Y."/>
            <person name="Liang J."/>
            <person name="Zhou Z."/>
            <person name="Hou R."/>
            <person name="Li X."/>
            <person name="Liu Y."/>
            <person name="Li H."/>
            <person name="Ning X."/>
            <person name="Lin Y."/>
            <person name="Zhao L."/>
            <person name="Xing Q."/>
            <person name="Dou J."/>
            <person name="Li Y."/>
            <person name="Mao J."/>
            <person name="Guo H."/>
            <person name="Dou H."/>
            <person name="Li T."/>
            <person name="Mu C."/>
            <person name="Jiang W."/>
            <person name="Fu Q."/>
            <person name="Fu X."/>
            <person name="Miao Y."/>
            <person name="Liu J."/>
            <person name="Yu Q."/>
            <person name="Li R."/>
            <person name="Liao H."/>
            <person name="Li X."/>
            <person name="Kong Y."/>
            <person name="Jiang Z."/>
            <person name="Chourrout D."/>
            <person name="Li R."/>
            <person name="Bao Z."/>
        </authorList>
    </citation>
    <scope>NUCLEOTIDE SEQUENCE [LARGE SCALE GENOMIC DNA]</scope>
    <source>
        <strain evidence="3 4">PY_sf001</strain>
    </source>
</reference>
<dbReference type="Pfam" id="PF14977">
    <property type="entry name" value="FAM194"/>
    <property type="match status" value="1"/>
</dbReference>